<accession>A0A2Y9C1L0</accession>
<dbReference type="Proteomes" id="UP000250028">
    <property type="component" value="Unassembled WGS sequence"/>
</dbReference>
<dbReference type="AlphaFoldDB" id="A0A2Y9C1L0"/>
<proteinExistence type="predicted"/>
<evidence type="ECO:0000313" key="2">
    <source>
        <dbReference type="EMBL" id="SSA34513.1"/>
    </source>
</evidence>
<protein>
    <submittedName>
        <fullName evidence="2">Uncharacterized protein</fullName>
    </submittedName>
</protein>
<sequence length="60" mass="6471">MGLFSRREQISKGSPVDRNVYSAQIEDPTTGEVTEITAASEAELDSRIDDAVASAYPEPV</sequence>
<name>A0A2Y9C1L0_9MICO</name>
<evidence type="ECO:0000313" key="3">
    <source>
        <dbReference type="Proteomes" id="UP000250028"/>
    </source>
</evidence>
<keyword evidence="3" id="KW-1185">Reference proteome</keyword>
<evidence type="ECO:0000256" key="1">
    <source>
        <dbReference type="SAM" id="MobiDB-lite"/>
    </source>
</evidence>
<organism evidence="2 3">
    <name type="scientific">Branchiibius hedensis</name>
    <dbReference type="NCBI Taxonomy" id="672460"/>
    <lineage>
        <taxon>Bacteria</taxon>
        <taxon>Bacillati</taxon>
        <taxon>Actinomycetota</taxon>
        <taxon>Actinomycetes</taxon>
        <taxon>Micrococcales</taxon>
        <taxon>Dermacoccaceae</taxon>
        <taxon>Branchiibius</taxon>
    </lineage>
</organism>
<gene>
    <name evidence="2" type="ORF">SAMN04489750_1836</name>
</gene>
<dbReference type="RefSeq" id="WP_109685167.1">
    <property type="nucleotide sequence ID" value="NZ_QGDN01000001.1"/>
</dbReference>
<reference evidence="3" key="1">
    <citation type="submission" date="2016-10" db="EMBL/GenBank/DDBJ databases">
        <authorList>
            <person name="Varghese N."/>
            <person name="Submissions S."/>
        </authorList>
    </citation>
    <scope>NUCLEOTIDE SEQUENCE [LARGE SCALE GENOMIC DNA]</scope>
    <source>
        <strain evidence="3">DSM 22951</strain>
    </source>
</reference>
<dbReference type="EMBL" id="UESZ01000001">
    <property type="protein sequence ID" value="SSA34513.1"/>
    <property type="molecule type" value="Genomic_DNA"/>
</dbReference>
<feature type="compositionally biased region" description="Basic and acidic residues" evidence="1">
    <location>
        <begin position="1"/>
        <end position="10"/>
    </location>
</feature>
<feature type="region of interest" description="Disordered" evidence="1">
    <location>
        <begin position="1"/>
        <end position="33"/>
    </location>
</feature>